<name>A0A1A6H0H2_NEOLE</name>
<dbReference type="GO" id="GO:0008234">
    <property type="term" value="F:cysteine-type peptidase activity"/>
    <property type="evidence" value="ECO:0007669"/>
    <property type="project" value="InterPro"/>
</dbReference>
<dbReference type="InterPro" id="IPR000668">
    <property type="entry name" value="Peptidase_C1A_C"/>
</dbReference>
<dbReference type="Gene3D" id="1.10.287.2250">
    <property type="match status" value="1"/>
</dbReference>
<protein>
    <submittedName>
        <fullName evidence="3">Uncharacterized protein</fullName>
    </submittedName>
</protein>
<accession>A0A1A6H0H2</accession>
<dbReference type="Gene3D" id="3.90.70.10">
    <property type="entry name" value="Cysteine proteinases"/>
    <property type="match status" value="1"/>
</dbReference>
<dbReference type="InterPro" id="IPR025660">
    <property type="entry name" value="Pept_his_AS"/>
</dbReference>
<dbReference type="OrthoDB" id="10253408at2759"/>
<dbReference type="Proteomes" id="UP000092124">
    <property type="component" value="Unassembled WGS sequence"/>
</dbReference>
<feature type="domain" description="Peptidase C1A papain C-terminal" evidence="1">
    <location>
        <begin position="42"/>
        <end position="119"/>
    </location>
</feature>
<feature type="non-terminal residue" evidence="3">
    <location>
        <position position="1"/>
    </location>
</feature>
<organism evidence="3 4">
    <name type="scientific">Neotoma lepida</name>
    <name type="common">Desert woodrat</name>
    <dbReference type="NCBI Taxonomy" id="56216"/>
    <lineage>
        <taxon>Eukaryota</taxon>
        <taxon>Metazoa</taxon>
        <taxon>Chordata</taxon>
        <taxon>Craniata</taxon>
        <taxon>Vertebrata</taxon>
        <taxon>Euteleostomi</taxon>
        <taxon>Mammalia</taxon>
        <taxon>Eutheria</taxon>
        <taxon>Euarchontoglires</taxon>
        <taxon>Glires</taxon>
        <taxon>Rodentia</taxon>
        <taxon>Myomorpha</taxon>
        <taxon>Muroidea</taxon>
        <taxon>Cricetidae</taxon>
        <taxon>Neotominae</taxon>
        <taxon>Neotoma</taxon>
    </lineage>
</organism>
<dbReference type="PROSITE" id="PS00639">
    <property type="entry name" value="THIOL_PROTEASE_HIS"/>
    <property type="match status" value="1"/>
</dbReference>
<evidence type="ECO:0000259" key="2">
    <source>
        <dbReference type="Pfam" id="PF08246"/>
    </source>
</evidence>
<dbReference type="InterPro" id="IPR013201">
    <property type="entry name" value="Prot_inhib_I29"/>
</dbReference>
<comment type="caution">
    <text evidence="3">The sequence shown here is derived from an EMBL/GenBank/DDBJ whole genome shotgun (WGS) entry which is preliminary data.</text>
</comment>
<feature type="domain" description="Cathepsin propeptide inhibitor" evidence="2">
    <location>
        <begin position="1"/>
        <end position="40"/>
    </location>
</feature>
<dbReference type="InterPro" id="IPR038765">
    <property type="entry name" value="Papain-like_cys_pep_sf"/>
</dbReference>
<dbReference type="GO" id="GO:0006508">
    <property type="term" value="P:proteolysis"/>
    <property type="evidence" value="ECO:0007669"/>
    <property type="project" value="InterPro"/>
</dbReference>
<keyword evidence="4" id="KW-1185">Reference proteome</keyword>
<evidence type="ECO:0000259" key="1">
    <source>
        <dbReference type="Pfam" id="PF00112"/>
    </source>
</evidence>
<evidence type="ECO:0000313" key="3">
    <source>
        <dbReference type="EMBL" id="OBS72088.1"/>
    </source>
</evidence>
<dbReference type="Pfam" id="PF08246">
    <property type="entry name" value="Inhibitor_I29"/>
    <property type="match status" value="1"/>
</dbReference>
<feature type="non-terminal residue" evidence="3">
    <location>
        <position position="119"/>
    </location>
</feature>
<dbReference type="SUPFAM" id="SSF54001">
    <property type="entry name" value="Cysteine proteinases"/>
    <property type="match status" value="1"/>
</dbReference>
<proteinExistence type="predicted"/>
<reference evidence="3 4" key="1">
    <citation type="submission" date="2016-06" db="EMBL/GenBank/DDBJ databases">
        <title>The Draft Genome Sequence and Annotation of the Desert Woodrat Neotoma lepida.</title>
        <authorList>
            <person name="Campbell M."/>
            <person name="Oakeson K.F."/>
            <person name="Yandell M."/>
            <person name="Halpert J.R."/>
            <person name="Dearing D."/>
        </authorList>
    </citation>
    <scope>NUCLEOTIDE SEQUENCE [LARGE SCALE GENOMIC DNA]</scope>
    <source>
        <strain evidence="3">417</strain>
        <tissue evidence="3">Liver</tissue>
    </source>
</reference>
<dbReference type="EMBL" id="LZPO01055197">
    <property type="protein sequence ID" value="OBS72088.1"/>
    <property type="molecule type" value="Genomic_DNA"/>
</dbReference>
<gene>
    <name evidence="3" type="ORF">A6R68_13333</name>
</gene>
<evidence type="ECO:0000313" key="4">
    <source>
        <dbReference type="Proteomes" id="UP000092124"/>
    </source>
</evidence>
<dbReference type="STRING" id="56216.A0A1A6H0H2"/>
<sequence length="119" mass="13950">EKGRKKAVWKENMKMIKLHNGENDLGKNDFIMEMIAFGDMLSIYYEPYCSSRITNHAMLMVGYGFEGKESDGRKYWLVKNRENMLSFSLSLKWGIRGYMKIARDQRNHCGIATYAMYPT</sequence>
<dbReference type="Pfam" id="PF00112">
    <property type="entry name" value="Peptidase_C1"/>
    <property type="match status" value="1"/>
</dbReference>
<dbReference type="AlphaFoldDB" id="A0A1A6H0H2"/>